<geneLocation type="plasmid" evidence="1 2">
    <name>pRHL2</name>
</geneLocation>
<dbReference type="HOGENOM" id="CLU_2957661_0_0_11"/>
<dbReference type="EMBL" id="CP000433">
    <property type="protein sequence ID" value="ABH00522.1"/>
    <property type="molecule type" value="Genomic_DNA"/>
</dbReference>
<name>Q0RW14_RHOJR</name>
<dbReference type="AlphaFoldDB" id="Q0RW14"/>
<dbReference type="KEGG" id="rha:RHA1_ro10333"/>
<gene>
    <name evidence="1" type="ordered locus">RHA1_ro10333</name>
</gene>
<proteinExistence type="predicted"/>
<reference evidence="2" key="1">
    <citation type="journal article" date="2006" name="Proc. Natl. Acad. Sci. U.S.A.">
        <title>The complete genome of Rhodococcus sp. RHA1 provides insights into a catabolic powerhouse.</title>
        <authorList>
            <person name="McLeod M.P."/>
            <person name="Warren R.L."/>
            <person name="Hsiao W.W.L."/>
            <person name="Araki N."/>
            <person name="Myhre M."/>
            <person name="Fernandes C."/>
            <person name="Miyazawa D."/>
            <person name="Wong W."/>
            <person name="Lillquist A.L."/>
            <person name="Wang D."/>
            <person name="Dosanjh M."/>
            <person name="Hara H."/>
            <person name="Petrescu A."/>
            <person name="Morin R.D."/>
            <person name="Yang G."/>
            <person name="Stott J.M."/>
            <person name="Schein J.E."/>
            <person name="Shin H."/>
            <person name="Smailus D."/>
            <person name="Siddiqui A.S."/>
            <person name="Marra M.A."/>
            <person name="Jones S.J.M."/>
            <person name="Holt R."/>
            <person name="Brinkman F.S.L."/>
            <person name="Miyauchi K."/>
            <person name="Fukuda M."/>
            <person name="Davies J.E."/>
            <person name="Mohn W.W."/>
            <person name="Eltis L.D."/>
        </authorList>
    </citation>
    <scope>NUCLEOTIDE SEQUENCE [LARGE SCALE GENOMIC DNA]</scope>
    <source>
        <strain evidence="2">RHA1</strain>
    </source>
</reference>
<keyword evidence="1" id="KW-0614">Plasmid</keyword>
<evidence type="ECO:0000313" key="2">
    <source>
        <dbReference type="Proteomes" id="UP000008710"/>
    </source>
</evidence>
<sequence>MWLSQQSLAGGSGVLQRLGADGTKSTAVANVSSPGGIVVRGNTAYFNTCNSFTVGITGQ</sequence>
<evidence type="ECO:0000313" key="1">
    <source>
        <dbReference type="EMBL" id="ABH00522.1"/>
    </source>
</evidence>
<organism evidence="1 2">
    <name type="scientific">Rhodococcus jostii (strain RHA1)</name>
    <dbReference type="NCBI Taxonomy" id="101510"/>
    <lineage>
        <taxon>Bacteria</taxon>
        <taxon>Bacillati</taxon>
        <taxon>Actinomycetota</taxon>
        <taxon>Actinomycetes</taxon>
        <taxon>Mycobacteriales</taxon>
        <taxon>Nocardiaceae</taxon>
        <taxon>Rhodococcus</taxon>
    </lineage>
</organism>
<dbReference type="RefSeq" id="WP_011600159.1">
    <property type="nucleotide sequence ID" value="NC_008270.1"/>
</dbReference>
<protein>
    <submittedName>
        <fullName evidence="1">Uncharacterized protein</fullName>
    </submittedName>
</protein>
<dbReference type="Proteomes" id="UP000008710">
    <property type="component" value="Plasmid pRHL2"/>
</dbReference>
<accession>Q0RW14</accession>